<dbReference type="EMBL" id="BT036806">
    <property type="protein sequence ID" value="ACF81811.1"/>
    <property type="molecule type" value="mRNA"/>
</dbReference>
<dbReference type="SMART" id="SM00951">
    <property type="entry name" value="QLQ"/>
    <property type="match status" value="1"/>
</dbReference>
<dbReference type="GO" id="GO:0032502">
    <property type="term" value="P:developmental process"/>
    <property type="evidence" value="ECO:0007669"/>
    <property type="project" value="InterPro"/>
</dbReference>
<dbReference type="SUPFAM" id="SSF52402">
    <property type="entry name" value="Adenine nucleotide alpha hydrolases-like"/>
    <property type="match status" value="1"/>
</dbReference>
<dbReference type="InterPro" id="IPR006015">
    <property type="entry name" value="Universal_stress_UspA"/>
</dbReference>
<dbReference type="PRINTS" id="PR01438">
    <property type="entry name" value="UNVRSLSTRESS"/>
</dbReference>
<evidence type="ECO:0000259" key="6">
    <source>
        <dbReference type="PROSITE" id="PS51666"/>
    </source>
</evidence>
<organism evidence="8">
    <name type="scientific">Zea mays</name>
    <name type="common">Maize</name>
    <dbReference type="NCBI Taxonomy" id="4577"/>
    <lineage>
        <taxon>Eukaryota</taxon>
        <taxon>Viridiplantae</taxon>
        <taxon>Streptophyta</taxon>
        <taxon>Embryophyta</taxon>
        <taxon>Tracheophyta</taxon>
        <taxon>Spermatophyta</taxon>
        <taxon>Magnoliopsida</taxon>
        <taxon>Liliopsida</taxon>
        <taxon>Poales</taxon>
        <taxon>Poaceae</taxon>
        <taxon>PACMAD clade</taxon>
        <taxon>Panicoideae</taxon>
        <taxon>Andropogonodae</taxon>
        <taxon>Andropogoneae</taxon>
        <taxon>Tripsacinae</taxon>
        <taxon>Zea</taxon>
    </lineage>
</organism>
<keyword evidence="5" id="KW-0010">Activator</keyword>
<dbReference type="Pfam" id="PF00582">
    <property type="entry name" value="Usp"/>
    <property type="match status" value="1"/>
</dbReference>
<accession>B4FI68</accession>
<dbReference type="ExpressionAtlas" id="B4FI68">
    <property type="expression patterns" value="baseline and differential"/>
</dbReference>
<evidence type="ECO:0000313" key="8">
    <source>
        <dbReference type="EMBL" id="ACF81811.1"/>
    </source>
</evidence>
<dbReference type="Pfam" id="PF08880">
    <property type="entry name" value="QLQ"/>
    <property type="match status" value="1"/>
</dbReference>
<dbReference type="Gene3D" id="3.40.50.620">
    <property type="entry name" value="HUPs"/>
    <property type="match status" value="1"/>
</dbReference>
<feature type="domain" description="QLQ" evidence="6">
    <location>
        <begin position="15"/>
        <end position="50"/>
    </location>
</feature>
<dbReference type="InterPro" id="IPR014729">
    <property type="entry name" value="Rossmann-like_a/b/a_fold"/>
</dbReference>
<dbReference type="Pfam" id="PF08879">
    <property type="entry name" value="WRC"/>
    <property type="match status" value="1"/>
</dbReference>
<keyword evidence="3 4" id="KW-0539">Nucleus</keyword>
<evidence type="ECO:0000256" key="4">
    <source>
        <dbReference type="PROSITE-ProRule" id="PRU01002"/>
    </source>
</evidence>
<sequence>MMMMSGRAATAGRYPFTASQWQELEHQALIYKCLASGKPIPSYLMPPLRRILDSALATSPSLAAFPPQPSLGWGGCFGMGFSRKPADEDPEPGRCRRTDGKKWRCSKEAYPDSKYCEKHMHRGKNRSRKPVEMSLATPAPASSATSAAAAAAAALLLRGPEGLRLRQGGRRARLLLRRRGRAGDHLLLLHVIKEPDYEQSEAILWESTGSPLIPLSEFSDPIIAKKYGAKPDIETLDILNTTATQKDIVVVVKVLWGDPREKLCQVIHDTPLSCLVIGSRGLGKLKRVLLGSVSDYVVNNATCPVTVVKSTSTEG</sequence>
<dbReference type="GO" id="GO:0005524">
    <property type="term" value="F:ATP binding"/>
    <property type="evidence" value="ECO:0007669"/>
    <property type="project" value="UniProtKB-UniRule"/>
</dbReference>
<evidence type="ECO:0000256" key="2">
    <source>
        <dbReference type="ARBA" id="ARBA00008122"/>
    </source>
</evidence>
<dbReference type="AlphaFoldDB" id="B4FI68"/>
<dbReference type="InterPro" id="IPR006016">
    <property type="entry name" value="UspA"/>
</dbReference>
<reference evidence="8" key="1">
    <citation type="journal article" date="2009" name="PLoS Genet.">
        <title>Sequencing, mapping, and analysis of 27,455 maize full-length cDNAs.</title>
        <authorList>
            <person name="Soderlund C."/>
            <person name="Descour A."/>
            <person name="Kudrna D."/>
            <person name="Bomhoff M."/>
            <person name="Boyd L."/>
            <person name="Currie J."/>
            <person name="Angelova A."/>
            <person name="Collura K."/>
            <person name="Wissotski M."/>
            <person name="Ashley E."/>
            <person name="Morrow D."/>
            <person name="Fernandes J."/>
            <person name="Walbot V."/>
            <person name="Yu Y."/>
        </authorList>
    </citation>
    <scope>NUCLEOTIDE SEQUENCE</scope>
    <source>
        <strain evidence="8">B73</strain>
    </source>
</reference>
<name>B4FI68_MAIZE</name>
<evidence type="ECO:0000256" key="3">
    <source>
        <dbReference type="ARBA" id="ARBA00023242"/>
    </source>
</evidence>
<protein>
    <recommendedName>
        <fullName evidence="5">Growth-regulating factor</fullName>
    </recommendedName>
</protein>
<dbReference type="GO" id="GO:0005634">
    <property type="term" value="C:nucleus"/>
    <property type="evidence" value="ECO:0007669"/>
    <property type="project" value="UniProtKB-SubCell"/>
</dbReference>
<dbReference type="GO" id="GO:0006351">
    <property type="term" value="P:DNA-templated transcription"/>
    <property type="evidence" value="ECO:0007669"/>
    <property type="project" value="UniProtKB-UniRule"/>
</dbReference>
<dbReference type="InterPro" id="IPR014978">
    <property type="entry name" value="Gln-Leu-Gln_QLQ"/>
</dbReference>
<comment type="similarity">
    <text evidence="2 5">Belongs to the GRF family.</text>
</comment>
<dbReference type="PROSITE" id="PS51667">
    <property type="entry name" value="WRC"/>
    <property type="match status" value="1"/>
</dbReference>
<comment type="function">
    <text evidence="5">Transcription activator.</text>
</comment>
<dbReference type="CDD" id="cd23659">
    <property type="entry name" value="USP_At3g01520-like"/>
    <property type="match status" value="1"/>
</dbReference>
<feature type="domain" description="WRC" evidence="7">
    <location>
        <begin position="89"/>
        <end position="133"/>
    </location>
</feature>
<feature type="short sequence motif" description="Bipartite nuclear localization signal" evidence="4">
    <location>
        <begin position="94"/>
        <end position="104"/>
    </location>
</feature>
<dbReference type="PANTHER" id="PTHR31602">
    <property type="entry name" value="GROWTH-REGULATING FACTOR 5"/>
    <property type="match status" value="1"/>
</dbReference>
<proteinExistence type="evidence at transcript level"/>
<comment type="domain">
    <text evidence="5">The QLQ domain and WRC domain may be involved in protein-protein interaction and DNA-binding, respectively.</text>
</comment>
<dbReference type="GO" id="GO:0006355">
    <property type="term" value="P:regulation of DNA-templated transcription"/>
    <property type="evidence" value="ECO:0007669"/>
    <property type="project" value="InterPro"/>
</dbReference>
<keyword evidence="5" id="KW-0805">Transcription regulation</keyword>
<dbReference type="PANTHER" id="PTHR31602:SF46">
    <property type="entry name" value="GROWTH-REGULATING FACTOR 6"/>
    <property type="match status" value="1"/>
</dbReference>
<evidence type="ECO:0000256" key="1">
    <source>
        <dbReference type="ARBA" id="ARBA00004123"/>
    </source>
</evidence>
<keyword evidence="5" id="KW-0804">Transcription</keyword>
<dbReference type="PROSITE" id="PS51666">
    <property type="entry name" value="QLQ"/>
    <property type="match status" value="1"/>
</dbReference>
<evidence type="ECO:0000256" key="5">
    <source>
        <dbReference type="RuleBase" id="RU367127"/>
    </source>
</evidence>
<comment type="subcellular location">
    <subcellularLocation>
        <location evidence="1 4 5">Nucleus</location>
    </subcellularLocation>
</comment>
<feature type="short sequence motif" description="Bipartite nuclear localization signal" evidence="4">
    <location>
        <begin position="122"/>
        <end position="129"/>
    </location>
</feature>
<evidence type="ECO:0000259" key="7">
    <source>
        <dbReference type="PROSITE" id="PS51667"/>
    </source>
</evidence>
<dbReference type="InterPro" id="IPR014977">
    <property type="entry name" value="WRC_dom"/>
</dbReference>
<dbReference type="InterPro" id="IPR031137">
    <property type="entry name" value="GRF"/>
</dbReference>